<dbReference type="SUPFAM" id="SSF47323">
    <property type="entry name" value="Anticodon-binding domain of a subclass of class I aminoacyl-tRNA synthetases"/>
    <property type="match status" value="1"/>
</dbReference>
<dbReference type="Gene3D" id="3.40.50.620">
    <property type="entry name" value="HUPs"/>
    <property type="match status" value="2"/>
</dbReference>
<dbReference type="InterPro" id="IPR033705">
    <property type="entry name" value="Anticodon_Ia_Val"/>
</dbReference>
<evidence type="ECO:0000256" key="2">
    <source>
        <dbReference type="ARBA" id="ARBA00011245"/>
    </source>
</evidence>
<comment type="subcellular location">
    <subcellularLocation>
        <location evidence="1 12">Cytoplasm</location>
    </subcellularLocation>
</comment>
<evidence type="ECO:0000256" key="3">
    <source>
        <dbReference type="ARBA" id="ARBA00022490"/>
    </source>
</evidence>
<dbReference type="EC" id="6.1.1.9" evidence="12"/>
<keyword evidence="9 12" id="KW-0030">Aminoacyl-tRNA synthetase</keyword>
<comment type="domain">
    <text evidence="12">ValRS has two distinct active sites: one for aminoacylation and one for editing. The misactivated threonine is translocated from the active site to the editing site.</text>
</comment>
<feature type="short sequence motif" description="'KMSKS' region" evidence="12">
    <location>
        <begin position="535"/>
        <end position="539"/>
    </location>
</feature>
<evidence type="ECO:0000256" key="6">
    <source>
        <dbReference type="ARBA" id="ARBA00022840"/>
    </source>
</evidence>
<comment type="domain">
    <text evidence="12">The C-terminal coiled-coil domain is crucial for aminoacylation activity.</text>
</comment>
<dbReference type="InterPro" id="IPR002300">
    <property type="entry name" value="aa-tRNA-synth_Ia"/>
</dbReference>
<dbReference type="FunFam" id="3.40.50.620:FF:000032">
    <property type="entry name" value="Valine--tRNA ligase"/>
    <property type="match status" value="1"/>
</dbReference>
<dbReference type="EMBL" id="RAYQ01000010">
    <property type="protein sequence ID" value="RKI91418.1"/>
    <property type="molecule type" value="Genomic_DNA"/>
</dbReference>
<evidence type="ECO:0000256" key="4">
    <source>
        <dbReference type="ARBA" id="ARBA00022598"/>
    </source>
</evidence>
<keyword evidence="5 12" id="KW-0547">Nucleotide-binding</keyword>
<accession>A0A3A9AJD2</accession>
<keyword evidence="3 12" id="KW-0963">Cytoplasm</keyword>
<sequence length="891" mass="102703">MEENMNRELTKTYDPKGIEDRIYQKWMDKKYFHAQVDHSKTPFTIVIPPPNITGQLHMGHALDNTMQDILIRFKRMQGYNALWQPGTDHASIATEVKIIEKLKEEGISKEDLGREGFLKRAWDWKREYGGRIISQLKKMGSSCDWDRERFTMDEGCNKAVTEVFCRMHEKGWIYKGSRIINWCPVCNTSISDAEVEYTEQAGHFWHIKYPLIEEDGTVSTTRFVEFATTRPETMLGDTAVAVNPADDRYKDIIGKKLMLPIINREIPVVADSYVDMEFGTGVVKITPAHDPNDFEVGKRHNLPEVNILNDDATINEMGGKFCGMDRYEARDAIVKELDEMGLLVKIEDYSHNVGTHDRCKTTIEPMIKQQWFVKMSELIKPAVEAVKSGDIQLIPKRMEKTYFNWTDNIRDWCISRQLWWGHRIPAYYCDKCGEIVVSGGMPEKCPKCGCEHFTQDPDTLDTWFSSALWPFSTLGWPEETEDLKYFYPTDVLVTGYDIIFFWVIRMIFSGFENMGEKPFKTVLFHGLIRDSQGRKMSKSLGNGIDPLEIIDKYGADALRLTLITGNAPGNDMRFYYEKVEANRNFANKIWNASRFIMMNMPGEGIDSKAPELEPADKWILSKLNTLIQEVTSNMESFELGIAVSKVYDFIWDEFCDWYIEMVKSRLYGTDEGTKKAALWTLKTVLIDALKLLHPYMPFITEEIFCTLQCEEESIMVSRWPKYKEEWRFDQEEKDIEMIKEAVRGIRNVRTEMNVAPGRKAQVFVVSENADALRAFSEGKLYFASLAGASEVTIQKDKAGIGEDVVSVVISAAALYIPFAELVDIKQEMERLQKEEKHLTGELARVNGMLNNEKFMSKAPETKIAEERAKLDKYTSMMEQVRERLTQLLKQA</sequence>
<dbReference type="FunFam" id="1.10.730.10:FF:000014">
    <property type="entry name" value="Valine--tRNA ligase"/>
    <property type="match status" value="1"/>
</dbReference>
<evidence type="ECO:0000256" key="1">
    <source>
        <dbReference type="ARBA" id="ARBA00004496"/>
    </source>
</evidence>
<dbReference type="GO" id="GO:0006438">
    <property type="term" value="P:valyl-tRNA aminoacylation"/>
    <property type="evidence" value="ECO:0007669"/>
    <property type="project" value="UniProtKB-UniRule"/>
</dbReference>
<evidence type="ECO:0000256" key="5">
    <source>
        <dbReference type="ARBA" id="ARBA00022741"/>
    </source>
</evidence>
<dbReference type="InterPro" id="IPR037118">
    <property type="entry name" value="Val-tRNA_synth_C_sf"/>
</dbReference>
<dbReference type="SUPFAM" id="SSF46589">
    <property type="entry name" value="tRNA-binding arm"/>
    <property type="match status" value="1"/>
</dbReference>
<evidence type="ECO:0000259" key="14">
    <source>
        <dbReference type="Pfam" id="PF08264"/>
    </source>
</evidence>
<comment type="function">
    <text evidence="12">Catalyzes the attachment of valine to tRNA(Val). As ValRS can inadvertently accommodate and process structurally similar amino acids such as threonine, to avoid such errors, it has a 'posttransfer' editing activity that hydrolyzes mischarged Thr-tRNA(Val) in a tRNA-dependent manner.</text>
</comment>
<dbReference type="PANTHER" id="PTHR11946:SF93">
    <property type="entry name" value="VALINE--TRNA LIGASE, CHLOROPLASTIC_MITOCHONDRIAL 2"/>
    <property type="match status" value="1"/>
</dbReference>
<evidence type="ECO:0000256" key="7">
    <source>
        <dbReference type="ARBA" id="ARBA00022917"/>
    </source>
</evidence>
<evidence type="ECO:0000259" key="15">
    <source>
        <dbReference type="Pfam" id="PF10458"/>
    </source>
</evidence>
<keyword evidence="8 12" id="KW-0175">Coiled coil</keyword>
<dbReference type="Pfam" id="PF10458">
    <property type="entry name" value="Val_tRNA-synt_C"/>
    <property type="match status" value="1"/>
</dbReference>
<dbReference type="FunFam" id="3.90.740.10:FF:000005">
    <property type="entry name" value="Valine--tRNA ligase, mitochondrial"/>
    <property type="match status" value="1"/>
</dbReference>
<evidence type="ECO:0000256" key="8">
    <source>
        <dbReference type="ARBA" id="ARBA00023054"/>
    </source>
</evidence>
<dbReference type="SUPFAM" id="SSF50677">
    <property type="entry name" value="ValRS/IleRS/LeuRS editing domain"/>
    <property type="match status" value="1"/>
</dbReference>
<dbReference type="CDD" id="cd07962">
    <property type="entry name" value="Anticodon_Ia_Val"/>
    <property type="match status" value="1"/>
</dbReference>
<feature type="domain" description="Valyl-tRNA synthetase tRNA-binding arm" evidence="15">
    <location>
        <begin position="823"/>
        <end position="887"/>
    </location>
</feature>
<evidence type="ECO:0000313" key="17">
    <source>
        <dbReference type="Proteomes" id="UP000280696"/>
    </source>
</evidence>
<keyword evidence="7 12" id="KW-0648">Protein biosynthesis</keyword>
<dbReference type="NCBIfam" id="NF004349">
    <property type="entry name" value="PRK05729.1"/>
    <property type="match status" value="1"/>
</dbReference>
<dbReference type="HAMAP" id="MF_02004">
    <property type="entry name" value="Val_tRNA_synth_type1"/>
    <property type="match status" value="1"/>
</dbReference>
<dbReference type="CDD" id="cd00817">
    <property type="entry name" value="ValRS_core"/>
    <property type="match status" value="1"/>
</dbReference>
<dbReference type="GO" id="GO:0005524">
    <property type="term" value="F:ATP binding"/>
    <property type="evidence" value="ECO:0007669"/>
    <property type="project" value="UniProtKB-UniRule"/>
</dbReference>
<dbReference type="PANTHER" id="PTHR11946">
    <property type="entry name" value="VALYL-TRNA SYNTHETASES"/>
    <property type="match status" value="1"/>
</dbReference>
<comment type="caution">
    <text evidence="16">The sequence shown here is derived from an EMBL/GenBank/DDBJ whole genome shotgun (WGS) entry which is preliminary data.</text>
</comment>
<dbReference type="GO" id="GO:0005829">
    <property type="term" value="C:cytosol"/>
    <property type="evidence" value="ECO:0007669"/>
    <property type="project" value="TreeGrafter"/>
</dbReference>
<dbReference type="Gene3D" id="1.10.730.10">
    <property type="entry name" value="Isoleucyl-tRNA Synthetase, Domain 1"/>
    <property type="match status" value="1"/>
</dbReference>
<gene>
    <name evidence="12" type="primary">valS</name>
    <name evidence="16" type="ORF">D7V94_10870</name>
</gene>
<dbReference type="Proteomes" id="UP000280696">
    <property type="component" value="Unassembled WGS sequence"/>
</dbReference>
<dbReference type="InterPro" id="IPR019499">
    <property type="entry name" value="Val-tRNA_synth_tRNA-bd"/>
</dbReference>
<keyword evidence="4 12" id="KW-0436">Ligase</keyword>
<evidence type="ECO:0000259" key="13">
    <source>
        <dbReference type="Pfam" id="PF00133"/>
    </source>
</evidence>
<dbReference type="GO" id="GO:0004832">
    <property type="term" value="F:valine-tRNA ligase activity"/>
    <property type="evidence" value="ECO:0007669"/>
    <property type="project" value="UniProtKB-UniRule"/>
</dbReference>
<dbReference type="PROSITE" id="PS00178">
    <property type="entry name" value="AA_TRNA_LIGASE_I"/>
    <property type="match status" value="1"/>
</dbReference>
<evidence type="ECO:0000256" key="12">
    <source>
        <dbReference type="HAMAP-Rule" id="MF_02004"/>
    </source>
</evidence>
<dbReference type="InterPro" id="IPR013155">
    <property type="entry name" value="M/V/L/I-tRNA-synth_anticd-bd"/>
</dbReference>
<dbReference type="FunFam" id="3.40.50.620:FF:000098">
    <property type="entry name" value="Valine--tRNA ligase"/>
    <property type="match status" value="1"/>
</dbReference>
<feature type="domain" description="Methionyl/Valyl/Leucyl/Isoleucyl-tRNA synthetase anticodon-binding" evidence="14">
    <location>
        <begin position="616"/>
        <end position="763"/>
    </location>
</feature>
<feature type="coiled-coil region" evidence="12">
    <location>
        <begin position="821"/>
        <end position="890"/>
    </location>
</feature>
<comment type="similarity">
    <text evidence="11 12">Belongs to the class-I aminoacyl-tRNA synthetase family. ValS type 1 subfamily.</text>
</comment>
<dbReference type="InterPro" id="IPR009008">
    <property type="entry name" value="Val/Leu/Ile-tRNA-synth_edit"/>
</dbReference>
<evidence type="ECO:0000313" key="16">
    <source>
        <dbReference type="EMBL" id="RKI91418.1"/>
    </source>
</evidence>
<dbReference type="GO" id="GO:0002161">
    <property type="term" value="F:aminoacyl-tRNA deacylase activity"/>
    <property type="evidence" value="ECO:0007669"/>
    <property type="project" value="InterPro"/>
</dbReference>
<protein>
    <recommendedName>
        <fullName evidence="12">Valine--tRNA ligase</fullName>
        <ecNumber evidence="12">6.1.1.9</ecNumber>
    </recommendedName>
    <alternativeName>
        <fullName evidence="12">Valyl-tRNA synthetase</fullName>
        <shortName evidence="12">ValRS</shortName>
    </alternativeName>
</protein>
<organism evidence="16 17">
    <name type="scientific">Parablautia intestinalis</name>
    <dbReference type="NCBI Taxonomy" id="2320100"/>
    <lineage>
        <taxon>Bacteria</taxon>
        <taxon>Bacillati</taxon>
        <taxon>Bacillota</taxon>
        <taxon>Clostridia</taxon>
        <taxon>Lachnospirales</taxon>
        <taxon>Lachnospiraceae</taxon>
        <taxon>Parablautia</taxon>
    </lineage>
</organism>
<comment type="catalytic activity">
    <reaction evidence="10 12">
        <text>tRNA(Val) + L-valine + ATP = L-valyl-tRNA(Val) + AMP + diphosphate</text>
        <dbReference type="Rhea" id="RHEA:10704"/>
        <dbReference type="Rhea" id="RHEA-COMP:9672"/>
        <dbReference type="Rhea" id="RHEA-COMP:9708"/>
        <dbReference type="ChEBI" id="CHEBI:30616"/>
        <dbReference type="ChEBI" id="CHEBI:33019"/>
        <dbReference type="ChEBI" id="CHEBI:57762"/>
        <dbReference type="ChEBI" id="CHEBI:78442"/>
        <dbReference type="ChEBI" id="CHEBI:78537"/>
        <dbReference type="ChEBI" id="CHEBI:456215"/>
        <dbReference type="EC" id="6.1.1.9"/>
    </reaction>
</comment>
<keyword evidence="6 12" id="KW-0067">ATP-binding</keyword>
<dbReference type="FunFam" id="1.10.287.380:FF:000001">
    <property type="entry name" value="Valine--tRNA ligase"/>
    <property type="match status" value="1"/>
</dbReference>
<feature type="domain" description="Aminoacyl-tRNA synthetase class Ia" evidence="13">
    <location>
        <begin position="22"/>
        <end position="573"/>
    </location>
</feature>
<keyword evidence="17" id="KW-1185">Reference proteome</keyword>
<proteinExistence type="inferred from homology"/>
<dbReference type="PRINTS" id="PR00986">
    <property type="entry name" value="TRNASYNTHVAL"/>
</dbReference>
<dbReference type="NCBIfam" id="TIGR00422">
    <property type="entry name" value="valS"/>
    <property type="match status" value="1"/>
</dbReference>
<evidence type="ECO:0000256" key="9">
    <source>
        <dbReference type="ARBA" id="ARBA00023146"/>
    </source>
</evidence>
<dbReference type="Pfam" id="PF08264">
    <property type="entry name" value="Anticodon_1"/>
    <property type="match status" value="1"/>
</dbReference>
<dbReference type="SUPFAM" id="SSF52374">
    <property type="entry name" value="Nucleotidylyl transferase"/>
    <property type="match status" value="1"/>
</dbReference>
<name>A0A3A9AJD2_9FIRM</name>
<comment type="subunit">
    <text evidence="2 12">Monomer.</text>
</comment>
<dbReference type="Gene3D" id="1.10.287.380">
    <property type="entry name" value="Valyl-tRNA synthetase, C-terminal domain"/>
    <property type="match status" value="1"/>
</dbReference>
<evidence type="ECO:0000256" key="10">
    <source>
        <dbReference type="ARBA" id="ARBA00047552"/>
    </source>
</evidence>
<dbReference type="InterPro" id="IPR001412">
    <property type="entry name" value="aa-tRNA-synth_I_CS"/>
</dbReference>
<evidence type="ECO:0000256" key="11">
    <source>
        <dbReference type="ARBA" id="ARBA00060830"/>
    </source>
</evidence>
<feature type="binding site" evidence="12">
    <location>
        <position position="538"/>
    </location>
    <ligand>
        <name>ATP</name>
        <dbReference type="ChEBI" id="CHEBI:30616"/>
    </ligand>
</feature>
<reference evidence="16 17" key="1">
    <citation type="submission" date="2018-09" db="EMBL/GenBank/DDBJ databases">
        <title>Murine metabolic-syndrome-specific gut microbial biobank.</title>
        <authorList>
            <person name="Liu C."/>
        </authorList>
    </citation>
    <scope>NUCLEOTIDE SEQUENCE [LARGE SCALE GENOMIC DNA]</scope>
    <source>
        <strain evidence="16 17">0.1xD8-82</strain>
    </source>
</reference>
<dbReference type="InterPro" id="IPR009080">
    <property type="entry name" value="tRNAsynth_Ia_anticodon-bd"/>
</dbReference>
<dbReference type="InterPro" id="IPR002303">
    <property type="entry name" value="Valyl-tRNA_ligase"/>
</dbReference>
<feature type="short sequence motif" description="'HIGH' region" evidence="12">
    <location>
        <begin position="50"/>
        <end position="60"/>
    </location>
</feature>
<dbReference type="OrthoDB" id="9810365at2"/>
<dbReference type="Pfam" id="PF00133">
    <property type="entry name" value="tRNA-synt_1"/>
    <property type="match status" value="1"/>
</dbReference>
<dbReference type="InterPro" id="IPR010978">
    <property type="entry name" value="tRNA-bd_arm"/>
</dbReference>
<dbReference type="AlphaFoldDB" id="A0A3A9AJD2"/>
<dbReference type="InterPro" id="IPR014729">
    <property type="entry name" value="Rossmann-like_a/b/a_fold"/>
</dbReference>